<dbReference type="EC" id="3.4.11.2" evidence="4"/>
<keyword evidence="8" id="KW-0479">Metal-binding</keyword>
<evidence type="ECO:0000256" key="4">
    <source>
        <dbReference type="ARBA" id="ARBA00012564"/>
    </source>
</evidence>
<evidence type="ECO:0000256" key="7">
    <source>
        <dbReference type="ARBA" id="ARBA00022670"/>
    </source>
</evidence>
<keyword evidence="7" id="KW-0645">Protease</keyword>
<evidence type="ECO:0000256" key="12">
    <source>
        <dbReference type="ARBA" id="ARBA00029811"/>
    </source>
</evidence>
<dbReference type="NCBIfam" id="TIGR02412">
    <property type="entry name" value="pepN_strep_liv"/>
    <property type="match status" value="1"/>
</dbReference>
<dbReference type="InterPro" id="IPR012778">
    <property type="entry name" value="Pept_M1_aminopeptidase"/>
</dbReference>
<dbReference type="Gene3D" id="1.10.390.10">
    <property type="entry name" value="Neutral Protease Domain 2"/>
    <property type="match status" value="1"/>
</dbReference>
<dbReference type="InterPro" id="IPR042097">
    <property type="entry name" value="Aminopeptidase_N-like_N_sf"/>
</dbReference>
<evidence type="ECO:0000313" key="17">
    <source>
        <dbReference type="Proteomes" id="UP000758168"/>
    </source>
</evidence>
<evidence type="ECO:0000256" key="3">
    <source>
        <dbReference type="ARBA" id="ARBA00010136"/>
    </source>
</evidence>
<dbReference type="InterPro" id="IPR001930">
    <property type="entry name" value="Peptidase_M1"/>
</dbReference>
<sequence>MSTPSSTRPHPSLRRDEAEARAAALAVTAVEVELDLTDPGAPTFGSRTTLRFTSSAPETFVDFRGEELGSATLNGRPVDADRWQAGRIALVDLQPENTLVVEGRMAYSSDGEGLHRHVDPADGSTYLYAMSFLDAAPRWFACFDQPDLKARYRFTVAAPPEWTVLGNGPSVAEGPGRWSLVPPQPLSTYFVTLVAGPYASVTAEHDGIRLGFHVRASLRAELEAEAADLVEVTAQSFDHYHQLFGVRYPFGEYHQAFVPDFNAGAMENPGCVTFRDSFIYRGRATQAERAGRACVIAHEMAHQWFGDLVTMRWWDDLWLNESFAEYMGHRCCDDATRYPVWTEFGIRRKDWGAVADQSPSTHPVAGTGAVDAAAALQDFDGISYAKGAAVLRQLVAYLGDDVFLAGLRTYFTRYAFGNATFAELIACWTEAGAVDLDGWAAAWLRTARMDTLDVRPGPGGTAAVVVTGPGGVRSPRPHAVTVAAVGAGGAVDPLADVVLRGDAVPVDVPASARLVVPDGTDATWAKVRFGPDGWSDVAAVLPAVEDEAVLVVVHNAVRDAVRDAELDPAVALDLVTASLPGVPSEVLVTVVLGSAAGALAGSYSPVDQRAARLARVHNLAGAVVAGSPAGSDRQLAGFRRLVASSVDVDLLRAWSEGRDLPAGLALDSELTWAVVERLVQLTGDDGVLQRTLARDSSSSAAVHAARTRAARPTEAAKAEAWRLLVEPSDVSAYEVYATAEGFFPAGQEELTQPYVERFFTEIGGTAAFRRGWALGRVAGLAFPHLAADAATVALAERTLAGELADPLRRELVDGLDQLRRATTSLERFTR</sequence>
<comment type="caution">
    <text evidence="16">The sequence shown here is derived from an EMBL/GenBank/DDBJ whole genome shotgun (WGS) entry which is preliminary data.</text>
</comment>
<evidence type="ECO:0000256" key="11">
    <source>
        <dbReference type="ARBA" id="ARBA00023049"/>
    </source>
</evidence>
<dbReference type="SUPFAM" id="SSF63737">
    <property type="entry name" value="Leukotriene A4 hydrolase N-terminal domain"/>
    <property type="match status" value="1"/>
</dbReference>
<comment type="catalytic activity">
    <reaction evidence="1">
        <text>Release of an N-terminal amino acid, Xaa-|-Yaa- from a peptide, amide or arylamide. Xaa is preferably Ala, but may be most amino acids including Pro (slow action). When a terminal hydrophobic residue is followed by a prolyl residue, the two may be released as an intact Xaa-Pro dipeptide.</text>
        <dbReference type="EC" id="3.4.11.2"/>
    </reaction>
</comment>
<evidence type="ECO:0000256" key="6">
    <source>
        <dbReference type="ARBA" id="ARBA00022438"/>
    </source>
</evidence>
<evidence type="ECO:0000256" key="9">
    <source>
        <dbReference type="ARBA" id="ARBA00022801"/>
    </source>
</evidence>
<dbReference type="Pfam" id="PF11838">
    <property type="entry name" value="ERAP1_C"/>
    <property type="match status" value="1"/>
</dbReference>
<keyword evidence="6 16" id="KW-0031">Aminopeptidase</keyword>
<dbReference type="PANTHER" id="PTHR11533:SF174">
    <property type="entry name" value="PUROMYCIN-SENSITIVE AMINOPEPTIDASE-RELATED"/>
    <property type="match status" value="1"/>
</dbReference>
<evidence type="ECO:0000256" key="10">
    <source>
        <dbReference type="ARBA" id="ARBA00022833"/>
    </source>
</evidence>
<dbReference type="InterPro" id="IPR050344">
    <property type="entry name" value="Peptidase_M1_aminopeptidases"/>
</dbReference>
<reference evidence="16 17" key="1">
    <citation type="submission" date="2021-03" db="EMBL/GenBank/DDBJ databases">
        <title>Sequencing the genomes of 1000 actinobacteria strains.</title>
        <authorList>
            <person name="Klenk H.-P."/>
        </authorList>
    </citation>
    <scope>NUCLEOTIDE SEQUENCE [LARGE SCALE GENOMIC DNA]</scope>
    <source>
        <strain evidence="16 17">DSM 12936</strain>
    </source>
</reference>
<evidence type="ECO:0000256" key="2">
    <source>
        <dbReference type="ARBA" id="ARBA00001947"/>
    </source>
</evidence>
<dbReference type="PRINTS" id="PR00756">
    <property type="entry name" value="ALADIPTASE"/>
</dbReference>
<keyword evidence="17" id="KW-1185">Reference proteome</keyword>
<comment type="similarity">
    <text evidence="3">Belongs to the peptidase M1 family.</text>
</comment>
<accession>A0ABS4ZAV1</accession>
<dbReference type="InterPro" id="IPR027268">
    <property type="entry name" value="Peptidase_M4/M1_CTD_sf"/>
</dbReference>
<protein>
    <recommendedName>
        <fullName evidence="5">Aminopeptidase N</fullName>
        <ecNumber evidence="4">3.4.11.2</ecNumber>
    </recommendedName>
    <alternativeName>
        <fullName evidence="12">Alanine aminopeptidase</fullName>
    </alternativeName>
    <alternativeName>
        <fullName evidence="13">Lysyl aminopeptidase</fullName>
    </alternativeName>
</protein>
<evidence type="ECO:0000256" key="1">
    <source>
        <dbReference type="ARBA" id="ARBA00000098"/>
    </source>
</evidence>
<evidence type="ECO:0000259" key="15">
    <source>
        <dbReference type="Pfam" id="PF11838"/>
    </source>
</evidence>
<keyword evidence="9 16" id="KW-0378">Hydrolase</keyword>
<name>A0ABS4ZAV1_9ACTN</name>
<dbReference type="EMBL" id="JAGIOB010000001">
    <property type="protein sequence ID" value="MBP2418188.1"/>
    <property type="molecule type" value="Genomic_DNA"/>
</dbReference>
<dbReference type="InterPro" id="IPR014782">
    <property type="entry name" value="Peptidase_M1_dom"/>
</dbReference>
<feature type="domain" description="ERAP1-like C-terminal" evidence="15">
    <location>
        <begin position="517"/>
        <end position="820"/>
    </location>
</feature>
<evidence type="ECO:0000259" key="14">
    <source>
        <dbReference type="Pfam" id="PF01433"/>
    </source>
</evidence>
<dbReference type="RefSeq" id="WP_210057512.1">
    <property type="nucleotide sequence ID" value="NZ_BAAAMH010000010.1"/>
</dbReference>
<evidence type="ECO:0000256" key="13">
    <source>
        <dbReference type="ARBA" id="ARBA00031533"/>
    </source>
</evidence>
<dbReference type="Proteomes" id="UP000758168">
    <property type="component" value="Unassembled WGS sequence"/>
</dbReference>
<dbReference type="SUPFAM" id="SSF55486">
    <property type="entry name" value="Metalloproteases ('zincins'), catalytic domain"/>
    <property type="match status" value="1"/>
</dbReference>
<dbReference type="PANTHER" id="PTHR11533">
    <property type="entry name" value="PROTEASE M1 ZINC METALLOPROTEASE"/>
    <property type="match status" value="1"/>
</dbReference>
<dbReference type="InterPro" id="IPR024571">
    <property type="entry name" value="ERAP1-like_C_dom"/>
</dbReference>
<organism evidence="16 17">
    <name type="scientific">Microlunatus capsulatus</name>
    <dbReference type="NCBI Taxonomy" id="99117"/>
    <lineage>
        <taxon>Bacteria</taxon>
        <taxon>Bacillati</taxon>
        <taxon>Actinomycetota</taxon>
        <taxon>Actinomycetes</taxon>
        <taxon>Propionibacteriales</taxon>
        <taxon>Propionibacteriaceae</taxon>
        <taxon>Microlunatus</taxon>
    </lineage>
</organism>
<dbReference type="CDD" id="cd09602">
    <property type="entry name" value="M1_APN"/>
    <property type="match status" value="1"/>
</dbReference>
<comment type="cofactor">
    <cofactor evidence="2">
        <name>Zn(2+)</name>
        <dbReference type="ChEBI" id="CHEBI:29105"/>
    </cofactor>
</comment>
<evidence type="ECO:0000256" key="5">
    <source>
        <dbReference type="ARBA" id="ARBA00015611"/>
    </source>
</evidence>
<gene>
    <name evidence="16" type="ORF">JOF54_003110</name>
</gene>
<keyword evidence="10" id="KW-0862">Zinc</keyword>
<dbReference type="GO" id="GO:0016285">
    <property type="term" value="F:alanyl aminopeptidase activity"/>
    <property type="evidence" value="ECO:0007669"/>
    <property type="project" value="UniProtKB-EC"/>
</dbReference>
<evidence type="ECO:0000313" key="16">
    <source>
        <dbReference type="EMBL" id="MBP2418188.1"/>
    </source>
</evidence>
<proteinExistence type="inferred from homology"/>
<dbReference type="Gene3D" id="2.60.40.1730">
    <property type="entry name" value="tricorn interacting facor f3 domain"/>
    <property type="match status" value="1"/>
</dbReference>
<keyword evidence="11" id="KW-0482">Metalloprotease</keyword>
<dbReference type="Pfam" id="PF01433">
    <property type="entry name" value="Peptidase_M1"/>
    <property type="match status" value="1"/>
</dbReference>
<feature type="domain" description="Peptidase M1 membrane alanine aminopeptidase" evidence="14">
    <location>
        <begin position="230"/>
        <end position="437"/>
    </location>
</feature>
<evidence type="ECO:0000256" key="8">
    <source>
        <dbReference type="ARBA" id="ARBA00022723"/>
    </source>
</evidence>